<dbReference type="KEGG" id="cbr:CBG_19516"/>
<evidence type="ECO:0000313" key="2">
    <source>
        <dbReference type="EMBL" id="CAP36748.1"/>
    </source>
</evidence>
<dbReference type="CTD" id="8588832"/>
<dbReference type="InterPro" id="IPR000210">
    <property type="entry name" value="BTB/POZ_dom"/>
</dbReference>
<accession>A8XVS9</accession>
<gene>
    <name evidence="4" type="primary">btb-16.1</name>
    <name evidence="4" type="synonym">btb-20</name>
    <name evidence="2" type="synonym">Cbr-btb-20</name>
    <name evidence="4" type="ORF">CBG19516</name>
    <name evidence="2" type="ORF">CBG_19516</name>
</gene>
<protein>
    <submittedName>
        <fullName evidence="2">Protein CBR-BTB-20</fullName>
    </submittedName>
</protein>
<dbReference type="CDD" id="cd18186">
    <property type="entry name" value="BTB_POZ_ZBTB_KLHL-like"/>
    <property type="match status" value="1"/>
</dbReference>
<keyword evidence="3" id="KW-1185">Reference proteome</keyword>
<dbReference type="WormBase" id="CBG19516a">
    <property type="protein sequence ID" value="CBP11234"/>
    <property type="gene ID" value="WBGene00038719"/>
    <property type="gene designation" value="Cbr-btb-16.1"/>
</dbReference>
<reference evidence="2 3" key="2">
    <citation type="journal article" date="2011" name="PLoS Genet.">
        <title>Caenorhabditis briggsae recombinant inbred line genotypes reveal inter-strain incompatibility and the evolution of recombination.</title>
        <authorList>
            <person name="Ross J.A."/>
            <person name="Koboldt D.C."/>
            <person name="Staisch J.E."/>
            <person name="Chamberlin H.M."/>
            <person name="Gupta B.P."/>
            <person name="Miller R.D."/>
            <person name="Baird S.E."/>
            <person name="Haag E.S."/>
        </authorList>
    </citation>
    <scope>NUCLEOTIDE SEQUENCE [LARGE SCALE GENOMIC DNA]</scope>
    <source>
        <strain evidence="2 3">AF16</strain>
    </source>
</reference>
<dbReference type="Gene3D" id="3.30.710.10">
    <property type="entry name" value="Potassium Channel Kv1.1, Chain A"/>
    <property type="match status" value="1"/>
</dbReference>
<dbReference type="PANTHER" id="PTHR22744">
    <property type="entry name" value="HELIX LOOP HELIX PROTEIN 21-RELATED"/>
    <property type="match status" value="1"/>
</dbReference>
<reference evidence="2 3" key="1">
    <citation type="journal article" date="2003" name="PLoS Biol.">
        <title>The genome sequence of Caenorhabditis briggsae: a platform for comparative genomics.</title>
        <authorList>
            <person name="Stein L.D."/>
            <person name="Bao Z."/>
            <person name="Blasiar D."/>
            <person name="Blumenthal T."/>
            <person name="Brent M.R."/>
            <person name="Chen N."/>
            <person name="Chinwalla A."/>
            <person name="Clarke L."/>
            <person name="Clee C."/>
            <person name="Coghlan A."/>
            <person name="Coulson A."/>
            <person name="D'Eustachio P."/>
            <person name="Fitch D.H."/>
            <person name="Fulton L.A."/>
            <person name="Fulton R.E."/>
            <person name="Griffiths-Jones S."/>
            <person name="Harris T.W."/>
            <person name="Hillier L.W."/>
            <person name="Kamath R."/>
            <person name="Kuwabara P.E."/>
            <person name="Mardis E.R."/>
            <person name="Marra M.A."/>
            <person name="Miner T.L."/>
            <person name="Minx P."/>
            <person name="Mullikin J.C."/>
            <person name="Plumb R.W."/>
            <person name="Rogers J."/>
            <person name="Schein J.E."/>
            <person name="Sohrmann M."/>
            <person name="Spieth J."/>
            <person name="Stajich J.E."/>
            <person name="Wei C."/>
            <person name="Willey D."/>
            <person name="Wilson R.K."/>
            <person name="Durbin R."/>
            <person name="Waterston R.H."/>
        </authorList>
    </citation>
    <scope>NUCLEOTIDE SEQUENCE [LARGE SCALE GENOMIC DNA]</scope>
    <source>
        <strain evidence="2 3">AF16</strain>
    </source>
</reference>
<dbReference type="Pfam" id="PF00651">
    <property type="entry name" value="BTB"/>
    <property type="match status" value="1"/>
</dbReference>
<feature type="domain" description="BTB" evidence="1">
    <location>
        <begin position="135"/>
        <end position="194"/>
    </location>
</feature>
<dbReference type="FunCoup" id="A8XVS9">
    <property type="interactions" value="1"/>
</dbReference>
<name>A8XVS9_CAEBR</name>
<dbReference type="EMBL" id="HE601321">
    <property type="protein sequence ID" value="CAP36748.1"/>
    <property type="molecule type" value="Genomic_DNA"/>
</dbReference>
<dbReference type="eggNOG" id="ENOG502RFNH">
    <property type="taxonomic scope" value="Eukaryota"/>
</dbReference>
<dbReference type="HOGENOM" id="CLU_036654_0_1_1"/>
<dbReference type="RefSeq" id="XP_002646833.1">
    <property type="nucleotide sequence ID" value="XM_002646787.1"/>
</dbReference>
<evidence type="ECO:0000259" key="1">
    <source>
        <dbReference type="PROSITE" id="PS50097"/>
    </source>
</evidence>
<dbReference type="SMART" id="SM00225">
    <property type="entry name" value="BTB"/>
    <property type="match status" value="1"/>
</dbReference>
<evidence type="ECO:0000313" key="3">
    <source>
        <dbReference type="Proteomes" id="UP000008549"/>
    </source>
</evidence>
<dbReference type="Proteomes" id="UP000008549">
    <property type="component" value="Unassembled WGS sequence"/>
</dbReference>
<dbReference type="PROSITE" id="PS50097">
    <property type="entry name" value="BTB"/>
    <property type="match status" value="1"/>
</dbReference>
<dbReference type="AlphaFoldDB" id="A8XVS9"/>
<dbReference type="GeneID" id="8588832"/>
<evidence type="ECO:0000313" key="4">
    <source>
        <dbReference type="WormBase" id="CBG19516a"/>
    </source>
</evidence>
<dbReference type="OMA" id="MWLADEY"/>
<sequence length="293" mass="33781">MITEVISYKSGQKVVNTTATELETVEKDGIKHTWNGWVDTFNHSANFTWKIDWEALKSQGAVRLDGHLIVNSVNGYWNPHRVDINLTDTNQSVFTIVGSRYTAYSITFEYNLTAHFVPRPKRISYDDMFAASDKTDVILIVEGKKLNVNRTFLSFHSDYFTTLFSANFKEGQMKEIEIKEVSYEDFGLLLSSIYPNPQFPNDSTVEKLLEMSSRFQVQSVIGIVEYHLLYISRIGYEKMMWLADEYVMPTLLEKCISQMNSLEKAKKLEKSPEFEKLSVNTRSLLFGRLLKAL</sequence>
<dbReference type="InterPro" id="IPR011333">
    <property type="entry name" value="SKP1/BTB/POZ_sf"/>
</dbReference>
<dbReference type="SUPFAM" id="SSF54695">
    <property type="entry name" value="POZ domain"/>
    <property type="match status" value="1"/>
</dbReference>
<organism evidence="2 3">
    <name type="scientific">Caenorhabditis briggsae</name>
    <dbReference type="NCBI Taxonomy" id="6238"/>
    <lineage>
        <taxon>Eukaryota</taxon>
        <taxon>Metazoa</taxon>
        <taxon>Ecdysozoa</taxon>
        <taxon>Nematoda</taxon>
        <taxon>Chromadorea</taxon>
        <taxon>Rhabditida</taxon>
        <taxon>Rhabditina</taxon>
        <taxon>Rhabditomorpha</taxon>
        <taxon>Rhabditoidea</taxon>
        <taxon>Rhabditidae</taxon>
        <taxon>Peloderinae</taxon>
        <taxon>Caenorhabditis</taxon>
    </lineage>
</organism>
<dbReference type="PANTHER" id="PTHR22744:SF14">
    <property type="entry name" value="BTB DOMAIN-CONTAINING PROTEIN-RELATED"/>
    <property type="match status" value="1"/>
</dbReference>
<proteinExistence type="predicted"/>
<dbReference type="InParanoid" id="A8XVS9"/>